<organism evidence="12 13">
    <name type="scientific">Salinisphaera dokdonensis CL-ES53</name>
    <dbReference type="NCBI Taxonomy" id="1304272"/>
    <lineage>
        <taxon>Bacteria</taxon>
        <taxon>Pseudomonadati</taxon>
        <taxon>Pseudomonadota</taxon>
        <taxon>Gammaproteobacteria</taxon>
        <taxon>Salinisphaerales</taxon>
        <taxon>Salinisphaeraceae</taxon>
        <taxon>Salinisphaera</taxon>
    </lineage>
</organism>
<dbReference type="PANTHER" id="PTHR32179:SF3">
    <property type="entry name" value="NICOTINATE-NUCLEOTIDE PYROPHOSPHORYLASE [CARBOXYLATING]"/>
    <property type="match status" value="1"/>
</dbReference>
<feature type="domain" description="Quinolinate phosphoribosyl transferase C-terminal" evidence="10">
    <location>
        <begin position="114"/>
        <end position="285"/>
    </location>
</feature>
<comment type="pathway">
    <text evidence="2">Cofactor biosynthesis; NAD(+) biosynthesis; nicotinate D-ribonucleotide from quinolinate: step 1/1.</text>
</comment>
<dbReference type="InterPro" id="IPR013785">
    <property type="entry name" value="Aldolase_TIM"/>
</dbReference>
<keyword evidence="6 9" id="KW-0328">Glycosyltransferase</keyword>
<dbReference type="EMBL" id="APND01000001">
    <property type="protein sequence ID" value="MES1927881.1"/>
    <property type="molecule type" value="Genomic_DNA"/>
</dbReference>
<protein>
    <recommendedName>
        <fullName evidence="4">nicotinate-nucleotide diphosphorylase (carboxylating)</fullName>
        <ecNumber evidence="4">2.4.2.19</ecNumber>
    </recommendedName>
    <alternativeName>
        <fullName evidence="8">Quinolinate phosphoribosyltransferase [decarboxylating]</fullName>
    </alternativeName>
</protein>
<evidence type="ECO:0000256" key="9">
    <source>
        <dbReference type="PIRNR" id="PIRNR006250"/>
    </source>
</evidence>
<dbReference type="NCBIfam" id="TIGR00078">
    <property type="entry name" value="nadC"/>
    <property type="match status" value="1"/>
</dbReference>
<comment type="function">
    <text evidence="1">Involved in the catabolism of quinolinic acid (QA).</text>
</comment>
<evidence type="ECO:0000256" key="3">
    <source>
        <dbReference type="ARBA" id="ARBA00009400"/>
    </source>
</evidence>
<evidence type="ECO:0000259" key="11">
    <source>
        <dbReference type="Pfam" id="PF02749"/>
    </source>
</evidence>
<dbReference type="Proteomes" id="UP001460888">
    <property type="component" value="Unassembled WGS sequence"/>
</dbReference>
<gene>
    <name evidence="12" type="ORF">SADO_01460</name>
</gene>
<proteinExistence type="inferred from homology"/>
<keyword evidence="13" id="KW-1185">Reference proteome</keyword>
<sequence length="289" mass="31395">MPTADLTLPADIGPTVERALAEDVGDGDRNAALVDEGLRASASVIVRENAILAGSPWFEQVFAALDSSVSVEWAYSDGQRIRSNTPICHVEGPVRALLTGERTALNFLQLLSGVASSTFDFVERVKGTNTQIIDTRKTLPGLRSAQRYAVRCGGGINHRFGLFDAILIKENHILAAGSIGTAVQRARETAEGLFVQVEIETLEELEQALEAGIDGVLLDNLPSHVLARAVNMADAHRRRFRRDIVIEASGDINLRNVREIADTGVDRISIGGLTKHIKATDFSMRMKTR</sequence>
<dbReference type="Pfam" id="PF01729">
    <property type="entry name" value="QRPTase_C"/>
    <property type="match status" value="1"/>
</dbReference>
<evidence type="ECO:0000256" key="5">
    <source>
        <dbReference type="ARBA" id="ARBA00022642"/>
    </source>
</evidence>
<dbReference type="RefSeq" id="WP_353108622.1">
    <property type="nucleotide sequence ID" value="NZ_APND01000001.1"/>
</dbReference>
<evidence type="ECO:0000256" key="8">
    <source>
        <dbReference type="ARBA" id="ARBA00033102"/>
    </source>
</evidence>
<feature type="domain" description="Quinolinate phosphoribosyl transferase N-terminal" evidence="11">
    <location>
        <begin position="33"/>
        <end position="112"/>
    </location>
</feature>
<dbReference type="InterPro" id="IPR027277">
    <property type="entry name" value="NadC/ModD"/>
</dbReference>
<dbReference type="CDD" id="cd01572">
    <property type="entry name" value="QPRTase"/>
    <property type="match status" value="1"/>
</dbReference>
<accession>A0ABV2AW72</accession>
<name>A0ABV2AW72_9GAMM</name>
<dbReference type="PIRSF" id="PIRSF006250">
    <property type="entry name" value="NadC_ModD"/>
    <property type="match status" value="1"/>
</dbReference>
<dbReference type="Gene3D" id="3.20.20.70">
    <property type="entry name" value="Aldolase class I"/>
    <property type="match status" value="1"/>
</dbReference>
<keyword evidence="7 9" id="KW-0808">Transferase</keyword>
<evidence type="ECO:0000256" key="6">
    <source>
        <dbReference type="ARBA" id="ARBA00022676"/>
    </source>
</evidence>
<dbReference type="SUPFAM" id="SSF51690">
    <property type="entry name" value="Nicotinate/Quinolinate PRTase C-terminal domain-like"/>
    <property type="match status" value="1"/>
</dbReference>
<evidence type="ECO:0000313" key="13">
    <source>
        <dbReference type="Proteomes" id="UP001460888"/>
    </source>
</evidence>
<dbReference type="Pfam" id="PF02749">
    <property type="entry name" value="QRPTase_N"/>
    <property type="match status" value="1"/>
</dbReference>
<evidence type="ECO:0000256" key="4">
    <source>
        <dbReference type="ARBA" id="ARBA00011944"/>
    </source>
</evidence>
<keyword evidence="5" id="KW-0662">Pyridine nucleotide biosynthesis</keyword>
<comment type="similarity">
    <text evidence="3 9">Belongs to the NadC/ModD family.</text>
</comment>
<evidence type="ECO:0000256" key="2">
    <source>
        <dbReference type="ARBA" id="ARBA00004893"/>
    </source>
</evidence>
<reference evidence="12 13" key="1">
    <citation type="submission" date="2013-03" db="EMBL/GenBank/DDBJ databases">
        <title>Salinisphaera dokdonensis CL-ES53 Genome Sequencing.</title>
        <authorList>
            <person name="Li C."/>
            <person name="Lai Q."/>
            <person name="Shao Z."/>
        </authorList>
    </citation>
    <scope>NUCLEOTIDE SEQUENCE [LARGE SCALE GENOMIC DNA]</scope>
    <source>
        <strain evidence="12 13">CL-ES53</strain>
    </source>
</reference>
<evidence type="ECO:0000256" key="1">
    <source>
        <dbReference type="ARBA" id="ARBA00003237"/>
    </source>
</evidence>
<dbReference type="InterPro" id="IPR022412">
    <property type="entry name" value="Quinolinate_PRibosylTrfase_N"/>
</dbReference>
<dbReference type="PANTHER" id="PTHR32179">
    <property type="entry name" value="NICOTINATE-NUCLEOTIDE PYROPHOSPHORYLASE [CARBOXYLATING]"/>
    <property type="match status" value="1"/>
</dbReference>
<evidence type="ECO:0000259" key="10">
    <source>
        <dbReference type="Pfam" id="PF01729"/>
    </source>
</evidence>
<dbReference type="InterPro" id="IPR036068">
    <property type="entry name" value="Nicotinate_pribotase-like_C"/>
</dbReference>
<evidence type="ECO:0000256" key="7">
    <source>
        <dbReference type="ARBA" id="ARBA00022679"/>
    </source>
</evidence>
<comment type="caution">
    <text evidence="12">The sequence shown here is derived from an EMBL/GenBank/DDBJ whole genome shotgun (WGS) entry which is preliminary data.</text>
</comment>
<dbReference type="InterPro" id="IPR002638">
    <property type="entry name" value="Quinolinate_PRibosylTrfase_C"/>
</dbReference>
<dbReference type="InterPro" id="IPR037128">
    <property type="entry name" value="Quinolinate_PRibosylTase_N_sf"/>
</dbReference>
<dbReference type="SUPFAM" id="SSF54675">
    <property type="entry name" value="Nicotinate/Quinolinate PRTase N-terminal domain-like"/>
    <property type="match status" value="1"/>
</dbReference>
<dbReference type="Gene3D" id="3.90.1170.20">
    <property type="entry name" value="Quinolinate phosphoribosyl transferase, N-terminal domain"/>
    <property type="match status" value="1"/>
</dbReference>
<dbReference type="EC" id="2.4.2.19" evidence="4"/>
<evidence type="ECO:0000313" key="12">
    <source>
        <dbReference type="EMBL" id="MES1927881.1"/>
    </source>
</evidence>
<dbReference type="InterPro" id="IPR004393">
    <property type="entry name" value="NadC"/>
</dbReference>